<reference evidence="1" key="1">
    <citation type="submission" date="2020-04" db="EMBL/GenBank/DDBJ databases">
        <authorList>
            <person name="Chiriac C."/>
            <person name="Salcher M."/>
            <person name="Ghai R."/>
            <person name="Kavagutti S V."/>
        </authorList>
    </citation>
    <scope>NUCLEOTIDE SEQUENCE</scope>
</reference>
<dbReference type="EMBL" id="LR796553">
    <property type="protein sequence ID" value="CAB4151251.1"/>
    <property type="molecule type" value="Genomic_DNA"/>
</dbReference>
<sequence length="54" mass="6391">MHIYLKHPQHGHKVATSDLEAEYDEKSGWVRYTLDTPVEVEPVNELKRRRKTSD</sequence>
<accession>A0A6J5MZM1</accession>
<proteinExistence type="predicted"/>
<gene>
    <name evidence="1" type="ORF">UFOVP586_10</name>
</gene>
<protein>
    <submittedName>
        <fullName evidence="1">Uncharacterized protein</fullName>
    </submittedName>
</protein>
<organism evidence="1">
    <name type="scientific">uncultured Caudovirales phage</name>
    <dbReference type="NCBI Taxonomy" id="2100421"/>
    <lineage>
        <taxon>Viruses</taxon>
        <taxon>Duplodnaviria</taxon>
        <taxon>Heunggongvirae</taxon>
        <taxon>Uroviricota</taxon>
        <taxon>Caudoviricetes</taxon>
        <taxon>Peduoviridae</taxon>
        <taxon>Maltschvirus</taxon>
        <taxon>Maltschvirus maltsch</taxon>
    </lineage>
</organism>
<name>A0A6J5MZM1_9CAUD</name>
<evidence type="ECO:0000313" key="1">
    <source>
        <dbReference type="EMBL" id="CAB4151251.1"/>
    </source>
</evidence>